<keyword evidence="2" id="KW-0812">Transmembrane</keyword>
<accession>A0A6C0IC84</accession>
<evidence type="ECO:0000256" key="2">
    <source>
        <dbReference type="SAM" id="Phobius"/>
    </source>
</evidence>
<evidence type="ECO:0000313" key="3">
    <source>
        <dbReference type="EMBL" id="QHT90462.1"/>
    </source>
</evidence>
<feature type="transmembrane region" description="Helical" evidence="2">
    <location>
        <begin position="103"/>
        <end position="124"/>
    </location>
</feature>
<name>A0A6C0IC84_9ZZZZ</name>
<evidence type="ECO:0000256" key="1">
    <source>
        <dbReference type="SAM" id="MobiDB-lite"/>
    </source>
</evidence>
<organism evidence="3">
    <name type="scientific">viral metagenome</name>
    <dbReference type="NCBI Taxonomy" id="1070528"/>
    <lineage>
        <taxon>unclassified sequences</taxon>
        <taxon>metagenomes</taxon>
        <taxon>organismal metagenomes</taxon>
    </lineage>
</organism>
<protein>
    <submittedName>
        <fullName evidence="3">Uncharacterized protein</fullName>
    </submittedName>
</protein>
<sequence>MEILHESSDSRKSFLSHVFSTTEEGKAEIMNVVQYSVLALIPVFILNKLIQRFIPEADLEKSSLELTIEILVQLTIIFIGIILVHRIISYIPTYSGFKYENLSLVNAIIPFLVIILSIQSKLGLKANILYDRVLELWNGPSSEDKKKNAMKKSVRYGGASTPPGHAPSQADYLDDSQTQMGMFPPAPVSTASSKNTASTPMHGGGMMVVPDSGFNMDPLPSNFSGSIFGSGF</sequence>
<dbReference type="EMBL" id="MN740154">
    <property type="protein sequence ID" value="QHT90462.1"/>
    <property type="molecule type" value="Genomic_DNA"/>
</dbReference>
<keyword evidence="2" id="KW-0472">Membrane</keyword>
<feature type="region of interest" description="Disordered" evidence="1">
    <location>
        <begin position="183"/>
        <end position="202"/>
    </location>
</feature>
<keyword evidence="2" id="KW-1133">Transmembrane helix</keyword>
<feature type="compositionally biased region" description="Polar residues" evidence="1">
    <location>
        <begin position="189"/>
        <end position="199"/>
    </location>
</feature>
<reference evidence="3" key="1">
    <citation type="journal article" date="2020" name="Nature">
        <title>Giant virus diversity and host interactions through global metagenomics.</title>
        <authorList>
            <person name="Schulz F."/>
            <person name="Roux S."/>
            <person name="Paez-Espino D."/>
            <person name="Jungbluth S."/>
            <person name="Walsh D.A."/>
            <person name="Denef V.J."/>
            <person name="McMahon K.D."/>
            <person name="Konstantinidis K.T."/>
            <person name="Eloe-Fadrosh E.A."/>
            <person name="Kyrpides N.C."/>
            <person name="Woyke T."/>
        </authorList>
    </citation>
    <scope>NUCLEOTIDE SEQUENCE</scope>
    <source>
        <strain evidence="3">GVMAG-M-3300023184-68</strain>
    </source>
</reference>
<proteinExistence type="predicted"/>
<dbReference type="AlphaFoldDB" id="A0A6C0IC84"/>
<feature type="transmembrane region" description="Helical" evidence="2">
    <location>
        <begin position="70"/>
        <end position="91"/>
    </location>
</feature>
<feature type="region of interest" description="Disordered" evidence="1">
    <location>
        <begin position="142"/>
        <end position="171"/>
    </location>
</feature>